<name>A0A932FUA8_UNCTE</name>
<dbReference type="EMBL" id="JACPRF010000024">
    <property type="protein sequence ID" value="MBI2875400.1"/>
    <property type="molecule type" value="Genomic_DNA"/>
</dbReference>
<dbReference type="Pfam" id="PF20126">
    <property type="entry name" value="TumE"/>
    <property type="match status" value="1"/>
</dbReference>
<accession>A0A932FUA8</accession>
<evidence type="ECO:0000313" key="1">
    <source>
        <dbReference type="EMBL" id="MBI2875400.1"/>
    </source>
</evidence>
<sequence>MRPFQSLREYECFVYSLADQFPRMLRSTLVVFQRGRYFAELTGEILFPDGYRLNVYERLSWDTGPLKIEGYSYEVWCGSEELYWYDSQPHPNDPALASADPHHKHIPPDIKHHRVPAPGLSFAEPNLPFLIQEIESMFFRN</sequence>
<comment type="caution">
    <text evidence="1">The sequence shown here is derived from an EMBL/GenBank/DDBJ whole genome shotgun (WGS) entry which is preliminary data.</text>
</comment>
<gene>
    <name evidence="1" type="ORF">HYY20_00805</name>
</gene>
<organism evidence="1 2">
    <name type="scientific">Tectimicrobiota bacterium</name>
    <dbReference type="NCBI Taxonomy" id="2528274"/>
    <lineage>
        <taxon>Bacteria</taxon>
        <taxon>Pseudomonadati</taxon>
        <taxon>Nitrospinota/Tectimicrobiota group</taxon>
        <taxon>Candidatus Tectimicrobiota</taxon>
    </lineage>
</organism>
<proteinExistence type="predicted"/>
<protein>
    <submittedName>
        <fullName evidence="1">Uncharacterized protein</fullName>
    </submittedName>
</protein>
<dbReference type="AlphaFoldDB" id="A0A932FUA8"/>
<dbReference type="InterPro" id="IPR045397">
    <property type="entry name" value="TumE-like"/>
</dbReference>
<evidence type="ECO:0000313" key="2">
    <source>
        <dbReference type="Proteomes" id="UP000769766"/>
    </source>
</evidence>
<dbReference type="Proteomes" id="UP000769766">
    <property type="component" value="Unassembled WGS sequence"/>
</dbReference>
<reference evidence="1" key="1">
    <citation type="submission" date="2020-07" db="EMBL/GenBank/DDBJ databases">
        <title>Huge and variable diversity of episymbiotic CPR bacteria and DPANN archaea in groundwater ecosystems.</title>
        <authorList>
            <person name="He C.Y."/>
            <person name="Keren R."/>
            <person name="Whittaker M."/>
            <person name="Farag I.F."/>
            <person name="Doudna J."/>
            <person name="Cate J.H.D."/>
            <person name="Banfield J.F."/>
        </authorList>
    </citation>
    <scope>NUCLEOTIDE SEQUENCE</scope>
    <source>
        <strain evidence="1">NC_groundwater_672_Ag_B-0.1um_62_36</strain>
    </source>
</reference>